<evidence type="ECO:0000256" key="5">
    <source>
        <dbReference type="PROSITE-ProRule" id="PRU01091"/>
    </source>
</evidence>
<dbReference type="SUPFAM" id="SSF52540">
    <property type="entry name" value="P-loop containing nucleoside triphosphate hydrolases"/>
    <property type="match status" value="1"/>
</dbReference>
<dbReference type="SMART" id="SM01043">
    <property type="entry name" value="BTAD"/>
    <property type="match status" value="1"/>
</dbReference>
<feature type="domain" description="OmpR/PhoB-type" evidence="6">
    <location>
        <begin position="1"/>
        <end position="97"/>
    </location>
</feature>
<proteinExistence type="inferred from homology"/>
<dbReference type="Pfam" id="PF03704">
    <property type="entry name" value="BTAD"/>
    <property type="match status" value="1"/>
</dbReference>
<dbReference type="InterPro" id="IPR005158">
    <property type="entry name" value="BTAD"/>
</dbReference>
<protein>
    <submittedName>
        <fullName evidence="7">DNA-binding SARP family transcriptional activator</fullName>
    </submittedName>
</protein>
<evidence type="ECO:0000313" key="7">
    <source>
        <dbReference type="EMBL" id="MBB4677425.1"/>
    </source>
</evidence>
<dbReference type="PANTHER" id="PTHR35807">
    <property type="entry name" value="TRANSCRIPTIONAL REGULATOR REDD-RELATED"/>
    <property type="match status" value="1"/>
</dbReference>
<name>A0A7W7CA80_9PSEU</name>
<dbReference type="InterPro" id="IPR016032">
    <property type="entry name" value="Sig_transdc_resp-reg_C-effctor"/>
</dbReference>
<dbReference type="RefSeq" id="WP_185003376.1">
    <property type="nucleotide sequence ID" value="NZ_JACHMH010000001.1"/>
</dbReference>
<evidence type="ECO:0000313" key="8">
    <source>
        <dbReference type="Proteomes" id="UP000533598"/>
    </source>
</evidence>
<evidence type="ECO:0000259" key="6">
    <source>
        <dbReference type="PROSITE" id="PS51755"/>
    </source>
</evidence>
<dbReference type="PANTHER" id="PTHR35807:SF1">
    <property type="entry name" value="TRANSCRIPTIONAL REGULATOR REDD"/>
    <property type="match status" value="1"/>
</dbReference>
<dbReference type="GO" id="GO:0006355">
    <property type="term" value="P:regulation of DNA-templated transcription"/>
    <property type="evidence" value="ECO:0007669"/>
    <property type="project" value="InterPro"/>
</dbReference>
<accession>A0A7W7CA80</accession>
<evidence type="ECO:0000256" key="1">
    <source>
        <dbReference type="ARBA" id="ARBA00005820"/>
    </source>
</evidence>
<reference evidence="7 8" key="1">
    <citation type="submission" date="2020-08" db="EMBL/GenBank/DDBJ databases">
        <title>Sequencing the genomes of 1000 actinobacteria strains.</title>
        <authorList>
            <person name="Klenk H.-P."/>
        </authorList>
    </citation>
    <scope>NUCLEOTIDE SEQUENCE [LARGE SCALE GENOMIC DNA]</scope>
    <source>
        <strain evidence="7 8">DSM 44230</strain>
    </source>
</reference>
<sequence length="994" mass="106693">MKQGLAFGLLGPVRAWHDGAELNLGSPQQRLTLATLLLADGRAVPVEEIAAALWGESVPRAARGTIRTYVQRLRRVLETGEADPVIVSTGGGYAVRVPEDAVDLGRFRRDVRAAEAARARGETRAAAELYKSAVEEWDGEPLAGLHGETAEAERARLRRRRLGVVEELAGLELDLGRCPDLVERLAAEAQAEPLRERLHELLMLALYRSGRQAEALAAYDKLRALLAEELGVDPGPTVRELHYRILRADPELLAGPREQPRIAPAAVPVVTPAQLPPDLPAFIGRAAELAALTMPDAPDPSCPAVAVVHGTAGVGKTTFAVRWAHQVAADFPDGQLYVDLRGFEPEEVVVEPREAVWGLLDALGVPTTLRPDRLDALTALYRSVLAEKRCLILLDNARDTAQVLPLLPGNPNCFVLVTSRVELSGLVAATGAHTVALDILSEEDATAFLARRLGRARVAAEPEAVRAIIAACARLPLALAVVCARAAYHPAFSLAAVAEELEAARGGLDAFTGADSRSDVRSVLSWSYRALSVPAARLFRLLSFHPSTSIDLRAAASLAGLPVARAQALFRELTAAHLVAEIAPGRFHTHDLLRAYALELVAAQDSAADQRAVLRRGLEHHLHTAHAAARILSAHQDLPAPGDPDPAVSPRGFASYEQALDWFILEHGVLIGLTQRAATTGFERQAWMLAWMMRHYLDWAGHWRDLETVNRTALRAATDIGDTLGVAYARRGIARIEAHHGRFGPARTLLAESLTGFTVAGDTLARAYTHRQAIGVRQLEGDYAGALEEATAALALFRAAGSAVGEGAGLLGLAANQTRLGRPEDALVSGARALDLLMAAGDLYDLALTLEVLGRACAALGRFAESAGYRERGIELSKSMANRGDFVTSLLHRMVTSALIYLSEARHQAGHHDRANAALREALTRLHDELSEPYLVIGGGDGATEDALRDVLATLAEFLAEPEEGQDWYERAGTVLHKVASTAEELGLGAYLTE</sequence>
<dbReference type="SMART" id="SM00862">
    <property type="entry name" value="Trans_reg_C"/>
    <property type="match status" value="1"/>
</dbReference>
<organism evidence="7 8">
    <name type="scientific">Crossiella cryophila</name>
    <dbReference type="NCBI Taxonomy" id="43355"/>
    <lineage>
        <taxon>Bacteria</taxon>
        <taxon>Bacillati</taxon>
        <taxon>Actinomycetota</taxon>
        <taxon>Actinomycetes</taxon>
        <taxon>Pseudonocardiales</taxon>
        <taxon>Pseudonocardiaceae</taxon>
        <taxon>Crossiella</taxon>
    </lineage>
</organism>
<dbReference type="InterPro" id="IPR036388">
    <property type="entry name" value="WH-like_DNA-bd_sf"/>
</dbReference>
<dbReference type="Gene3D" id="3.40.50.300">
    <property type="entry name" value="P-loop containing nucleotide triphosphate hydrolases"/>
    <property type="match status" value="1"/>
</dbReference>
<dbReference type="GO" id="GO:0000160">
    <property type="term" value="P:phosphorelay signal transduction system"/>
    <property type="evidence" value="ECO:0007669"/>
    <property type="project" value="InterPro"/>
</dbReference>
<dbReference type="SUPFAM" id="SSF48452">
    <property type="entry name" value="TPR-like"/>
    <property type="match status" value="2"/>
</dbReference>
<keyword evidence="8" id="KW-1185">Reference proteome</keyword>
<dbReference type="Proteomes" id="UP000533598">
    <property type="component" value="Unassembled WGS sequence"/>
</dbReference>
<dbReference type="GO" id="GO:0043531">
    <property type="term" value="F:ADP binding"/>
    <property type="evidence" value="ECO:0007669"/>
    <property type="project" value="InterPro"/>
</dbReference>
<dbReference type="SUPFAM" id="SSF46894">
    <property type="entry name" value="C-terminal effector domain of the bipartite response regulators"/>
    <property type="match status" value="1"/>
</dbReference>
<comment type="similarity">
    <text evidence="1">Belongs to the AfsR/DnrI/RedD regulatory family.</text>
</comment>
<evidence type="ECO:0000256" key="2">
    <source>
        <dbReference type="ARBA" id="ARBA00023015"/>
    </source>
</evidence>
<dbReference type="Pfam" id="PF00486">
    <property type="entry name" value="Trans_reg_C"/>
    <property type="match status" value="1"/>
</dbReference>
<dbReference type="InterPro" id="IPR027417">
    <property type="entry name" value="P-loop_NTPase"/>
</dbReference>
<dbReference type="InterPro" id="IPR001867">
    <property type="entry name" value="OmpR/PhoB-type_DNA-bd"/>
</dbReference>
<keyword evidence="4" id="KW-0804">Transcription</keyword>
<dbReference type="InterPro" id="IPR051677">
    <property type="entry name" value="AfsR-DnrI-RedD_regulator"/>
</dbReference>
<dbReference type="GO" id="GO:0003677">
    <property type="term" value="F:DNA binding"/>
    <property type="evidence" value="ECO:0007669"/>
    <property type="project" value="UniProtKB-UniRule"/>
</dbReference>
<evidence type="ECO:0000256" key="4">
    <source>
        <dbReference type="ARBA" id="ARBA00023163"/>
    </source>
</evidence>
<feature type="DNA-binding region" description="OmpR/PhoB-type" evidence="5">
    <location>
        <begin position="1"/>
        <end position="97"/>
    </location>
</feature>
<gene>
    <name evidence="7" type="ORF">HNR67_003543</name>
</gene>
<keyword evidence="2" id="KW-0805">Transcription regulation</keyword>
<dbReference type="EMBL" id="JACHMH010000001">
    <property type="protein sequence ID" value="MBB4677425.1"/>
    <property type="molecule type" value="Genomic_DNA"/>
</dbReference>
<keyword evidence="3 5" id="KW-0238">DNA-binding</keyword>
<dbReference type="Gene3D" id="1.25.40.10">
    <property type="entry name" value="Tetratricopeptide repeat domain"/>
    <property type="match status" value="2"/>
</dbReference>
<dbReference type="InterPro" id="IPR011990">
    <property type="entry name" value="TPR-like_helical_dom_sf"/>
</dbReference>
<dbReference type="PRINTS" id="PR00364">
    <property type="entry name" value="DISEASERSIST"/>
</dbReference>
<dbReference type="PROSITE" id="PS51755">
    <property type="entry name" value="OMPR_PHOB"/>
    <property type="match status" value="1"/>
</dbReference>
<dbReference type="AlphaFoldDB" id="A0A7W7CA80"/>
<comment type="caution">
    <text evidence="7">The sequence shown here is derived from an EMBL/GenBank/DDBJ whole genome shotgun (WGS) entry which is preliminary data.</text>
</comment>
<dbReference type="Gene3D" id="1.10.10.10">
    <property type="entry name" value="Winged helix-like DNA-binding domain superfamily/Winged helix DNA-binding domain"/>
    <property type="match status" value="1"/>
</dbReference>
<evidence type="ECO:0000256" key="3">
    <source>
        <dbReference type="ARBA" id="ARBA00023125"/>
    </source>
</evidence>
<dbReference type="CDD" id="cd15831">
    <property type="entry name" value="BTAD"/>
    <property type="match status" value="1"/>
</dbReference>